<organism evidence="4 5">
    <name type="scientific">Deinococcus multiflagellatus</name>
    <dbReference type="NCBI Taxonomy" id="1656887"/>
    <lineage>
        <taxon>Bacteria</taxon>
        <taxon>Thermotogati</taxon>
        <taxon>Deinococcota</taxon>
        <taxon>Deinococci</taxon>
        <taxon>Deinococcales</taxon>
        <taxon>Deinococcaceae</taxon>
        <taxon>Deinococcus</taxon>
    </lineage>
</organism>
<dbReference type="InterPro" id="IPR000644">
    <property type="entry name" value="CBS_dom"/>
</dbReference>
<dbReference type="InterPro" id="IPR046342">
    <property type="entry name" value="CBS_dom_sf"/>
</dbReference>
<dbReference type="Gene3D" id="3.10.580.10">
    <property type="entry name" value="CBS-domain"/>
    <property type="match status" value="2"/>
</dbReference>
<proteinExistence type="predicted"/>
<reference evidence="5" key="1">
    <citation type="journal article" date="2019" name="Int. J. Syst. Evol. Microbiol.">
        <title>The Global Catalogue of Microorganisms (GCM) 10K type strain sequencing project: providing services to taxonomists for standard genome sequencing and annotation.</title>
        <authorList>
            <consortium name="The Broad Institute Genomics Platform"/>
            <consortium name="The Broad Institute Genome Sequencing Center for Infectious Disease"/>
            <person name="Wu L."/>
            <person name="Ma J."/>
        </authorList>
    </citation>
    <scope>NUCLEOTIDE SEQUENCE [LARGE SCALE GENOMIC DNA]</scope>
    <source>
        <strain evidence="5">CCUG 63830</strain>
    </source>
</reference>
<evidence type="ECO:0000313" key="4">
    <source>
        <dbReference type="EMBL" id="MFC6658973.1"/>
    </source>
</evidence>
<feature type="domain" description="CBS" evidence="3">
    <location>
        <begin position="1"/>
        <end position="37"/>
    </location>
</feature>
<name>A0ABW1ZEV1_9DEIO</name>
<dbReference type="CDD" id="cd02205">
    <property type="entry name" value="CBS_pair_SF"/>
    <property type="match status" value="2"/>
</dbReference>
<feature type="domain" description="CBS" evidence="3">
    <location>
        <begin position="122"/>
        <end position="179"/>
    </location>
</feature>
<sequence>MLDRRVGGLPVVNEDGEPLGMLTLTDILRAEVRAPRLHWGLADQHMTRTVVTTAPDSPAAEAAAKLKVTRLRVLPVVDGEQLVGVLHEKDIAAAIDRAGASHGPTVLAAQFVLGGVTVRDLMRPPTGYLMEGVPLHDAVRRMLDLHVRGLPIITQEGELLGVLTISDVIRAVLGQGQPA</sequence>
<dbReference type="Proteomes" id="UP001596317">
    <property type="component" value="Unassembled WGS sequence"/>
</dbReference>
<gene>
    <name evidence="4" type="ORF">ACFP90_00290</name>
</gene>
<protein>
    <submittedName>
        <fullName evidence="4">CBS domain-containing protein</fullName>
    </submittedName>
</protein>
<evidence type="ECO:0000256" key="1">
    <source>
        <dbReference type="ARBA" id="ARBA00023122"/>
    </source>
</evidence>
<keyword evidence="5" id="KW-1185">Reference proteome</keyword>
<dbReference type="PANTHER" id="PTHR43080">
    <property type="entry name" value="CBS DOMAIN-CONTAINING PROTEIN CBSX3, MITOCHONDRIAL"/>
    <property type="match status" value="1"/>
</dbReference>
<dbReference type="PROSITE" id="PS51371">
    <property type="entry name" value="CBS"/>
    <property type="match status" value="3"/>
</dbReference>
<dbReference type="EMBL" id="JBHSWB010000001">
    <property type="protein sequence ID" value="MFC6658973.1"/>
    <property type="molecule type" value="Genomic_DNA"/>
</dbReference>
<keyword evidence="1 2" id="KW-0129">CBS domain</keyword>
<dbReference type="InterPro" id="IPR051257">
    <property type="entry name" value="Diverse_CBS-Domain"/>
</dbReference>
<dbReference type="SMART" id="SM00116">
    <property type="entry name" value="CBS"/>
    <property type="match status" value="3"/>
</dbReference>
<dbReference type="RefSeq" id="WP_380053394.1">
    <property type="nucleotide sequence ID" value="NZ_JBHSWB010000001.1"/>
</dbReference>
<evidence type="ECO:0000256" key="2">
    <source>
        <dbReference type="PROSITE-ProRule" id="PRU00703"/>
    </source>
</evidence>
<dbReference type="Pfam" id="PF00571">
    <property type="entry name" value="CBS"/>
    <property type="match status" value="3"/>
</dbReference>
<feature type="domain" description="CBS" evidence="3">
    <location>
        <begin position="46"/>
        <end position="101"/>
    </location>
</feature>
<evidence type="ECO:0000313" key="5">
    <source>
        <dbReference type="Proteomes" id="UP001596317"/>
    </source>
</evidence>
<comment type="caution">
    <text evidence="4">The sequence shown here is derived from an EMBL/GenBank/DDBJ whole genome shotgun (WGS) entry which is preliminary data.</text>
</comment>
<dbReference type="PANTHER" id="PTHR43080:SF2">
    <property type="entry name" value="CBS DOMAIN-CONTAINING PROTEIN"/>
    <property type="match status" value="1"/>
</dbReference>
<evidence type="ECO:0000259" key="3">
    <source>
        <dbReference type="PROSITE" id="PS51371"/>
    </source>
</evidence>
<dbReference type="SUPFAM" id="SSF54631">
    <property type="entry name" value="CBS-domain pair"/>
    <property type="match status" value="2"/>
</dbReference>
<accession>A0ABW1ZEV1</accession>